<gene>
    <name evidence="2" type="ORF">GCM10009102_10090</name>
</gene>
<evidence type="ECO:0000313" key="3">
    <source>
        <dbReference type="Proteomes" id="UP001500238"/>
    </source>
</evidence>
<proteinExistence type="predicted"/>
<protein>
    <submittedName>
        <fullName evidence="2">Uncharacterized protein</fullName>
    </submittedName>
</protein>
<dbReference type="Proteomes" id="UP001500238">
    <property type="component" value="Unassembled WGS sequence"/>
</dbReference>
<keyword evidence="3" id="KW-1185">Reference proteome</keyword>
<feature type="compositionally biased region" description="Low complexity" evidence="1">
    <location>
        <begin position="1"/>
        <end position="17"/>
    </location>
</feature>
<dbReference type="EMBL" id="BAAAES010000007">
    <property type="protein sequence ID" value="GAA0663058.1"/>
    <property type="molecule type" value="Genomic_DNA"/>
</dbReference>
<feature type="region of interest" description="Disordered" evidence="1">
    <location>
        <begin position="1"/>
        <end position="52"/>
    </location>
</feature>
<comment type="caution">
    <text evidence="2">The sequence shown here is derived from an EMBL/GenBank/DDBJ whole genome shotgun (WGS) entry which is preliminary data.</text>
</comment>
<sequence length="77" mass="8079">MAGAAGASAAKSGQVGSAHREPHDIHILPGAKRRPATASHRDVRRAQPSSMNVIAQIDNAVPLAAHSRPNPHWHKVG</sequence>
<evidence type="ECO:0000313" key="2">
    <source>
        <dbReference type="EMBL" id="GAA0663058.1"/>
    </source>
</evidence>
<organism evidence="2 3">
    <name type="scientific">Sphingomonas insulae</name>
    <dbReference type="NCBI Taxonomy" id="424800"/>
    <lineage>
        <taxon>Bacteria</taxon>
        <taxon>Pseudomonadati</taxon>
        <taxon>Pseudomonadota</taxon>
        <taxon>Alphaproteobacteria</taxon>
        <taxon>Sphingomonadales</taxon>
        <taxon>Sphingomonadaceae</taxon>
        <taxon>Sphingomonas</taxon>
    </lineage>
</organism>
<reference evidence="2 3" key="1">
    <citation type="journal article" date="2019" name="Int. J. Syst. Evol. Microbiol.">
        <title>The Global Catalogue of Microorganisms (GCM) 10K type strain sequencing project: providing services to taxonomists for standard genome sequencing and annotation.</title>
        <authorList>
            <consortium name="The Broad Institute Genomics Platform"/>
            <consortium name="The Broad Institute Genome Sequencing Center for Infectious Disease"/>
            <person name="Wu L."/>
            <person name="Ma J."/>
        </authorList>
    </citation>
    <scope>NUCLEOTIDE SEQUENCE [LARGE SCALE GENOMIC DNA]</scope>
    <source>
        <strain evidence="2 3">JCM 14603</strain>
    </source>
</reference>
<name>A0ABN1HQG3_9SPHN</name>
<accession>A0ABN1HQG3</accession>
<evidence type="ECO:0000256" key="1">
    <source>
        <dbReference type="SAM" id="MobiDB-lite"/>
    </source>
</evidence>